<dbReference type="PROSITE" id="PS51257">
    <property type="entry name" value="PROKAR_LIPOPROTEIN"/>
    <property type="match status" value="1"/>
</dbReference>
<dbReference type="GO" id="GO:0043190">
    <property type="term" value="C:ATP-binding cassette (ABC) transporter complex"/>
    <property type="evidence" value="ECO:0007669"/>
    <property type="project" value="InterPro"/>
</dbReference>
<dbReference type="InterPro" id="IPR007210">
    <property type="entry name" value="ABC_Gly_betaine_transp_sub-bd"/>
</dbReference>
<feature type="chain" id="PRO_5001527353" evidence="5">
    <location>
        <begin position="21"/>
        <end position="306"/>
    </location>
</feature>
<keyword evidence="2" id="KW-0813">Transport</keyword>
<keyword evidence="5" id="KW-0732">Signal</keyword>
<dbReference type="KEGG" id="rrd:RradSPS_0043"/>
<dbReference type="GO" id="GO:0005275">
    <property type="term" value="F:amine transmembrane transporter activity"/>
    <property type="evidence" value="ECO:0007669"/>
    <property type="project" value="TreeGrafter"/>
</dbReference>
<reference evidence="7 9" key="1">
    <citation type="submission" date="2014-03" db="EMBL/GenBank/DDBJ databases">
        <title>Complete genome sequence of the Radio-Resistant Rubrobacter radiotolerans RSPS-4.</title>
        <authorList>
            <person name="Egas C.C."/>
            <person name="Barroso C.C."/>
            <person name="Froufe H.J.C."/>
            <person name="Pacheco J.J."/>
            <person name="Albuquerque L.L."/>
            <person name="da Costa M.M.S."/>
        </authorList>
    </citation>
    <scope>NUCLEOTIDE SEQUENCE [LARGE SCALE GENOMIC DNA]</scope>
    <source>
        <strain evidence="7 9">RSPS-4</strain>
    </source>
</reference>
<dbReference type="PANTHER" id="PTHR47737:SF1">
    <property type="entry name" value="GLYCINE BETAINE_PROLINE BETAINE TRANSPORT SYSTEM PERMEASE PROTEIN PROW"/>
    <property type="match status" value="1"/>
</dbReference>
<dbReference type="EMBL" id="CP007514">
    <property type="protein sequence ID" value="AHY45326.1"/>
    <property type="molecule type" value="Genomic_DNA"/>
</dbReference>
<dbReference type="STRING" id="42256.RradSPS_0043"/>
<evidence type="ECO:0000256" key="2">
    <source>
        <dbReference type="ARBA" id="ARBA00022448"/>
    </source>
</evidence>
<dbReference type="PANTHER" id="PTHR47737">
    <property type="entry name" value="GLYCINE BETAINE/PROLINE BETAINE TRANSPORT SYSTEM PERMEASE PROTEIN PROW"/>
    <property type="match status" value="1"/>
</dbReference>
<dbReference type="Pfam" id="PF04069">
    <property type="entry name" value="OpuAC"/>
    <property type="match status" value="1"/>
</dbReference>
<dbReference type="OrthoDB" id="9787902at2"/>
<keyword evidence="9" id="KW-1185">Reference proteome</keyword>
<dbReference type="Proteomes" id="UP001281130">
    <property type="component" value="Unassembled WGS sequence"/>
</dbReference>
<keyword evidence="3" id="KW-1003">Cell membrane</keyword>
<dbReference type="Proteomes" id="UP000025229">
    <property type="component" value="Chromosome"/>
</dbReference>
<comment type="subcellular location">
    <subcellularLocation>
        <location evidence="1">Cell membrane</location>
    </subcellularLocation>
</comment>
<evidence type="ECO:0000313" key="7">
    <source>
        <dbReference type="EMBL" id="AHY45326.1"/>
    </source>
</evidence>
<keyword evidence="4" id="KW-0472">Membrane</keyword>
<evidence type="ECO:0000256" key="5">
    <source>
        <dbReference type="SAM" id="SignalP"/>
    </source>
</evidence>
<dbReference type="eggNOG" id="COG2113">
    <property type="taxonomic scope" value="Bacteria"/>
</dbReference>
<dbReference type="PATRIC" id="fig|42256.3.peg.43"/>
<dbReference type="EMBL" id="JAWXXX010000001">
    <property type="protein sequence ID" value="MDX5892738.1"/>
    <property type="molecule type" value="Genomic_DNA"/>
</dbReference>
<dbReference type="Gene3D" id="3.40.190.100">
    <property type="entry name" value="Glycine betaine-binding periplasmic protein, domain 2"/>
    <property type="match status" value="1"/>
</dbReference>
<dbReference type="HOGENOM" id="CLU_008673_1_0_11"/>
<evidence type="ECO:0000259" key="6">
    <source>
        <dbReference type="Pfam" id="PF04069"/>
    </source>
</evidence>
<evidence type="ECO:0000256" key="4">
    <source>
        <dbReference type="ARBA" id="ARBA00023136"/>
    </source>
</evidence>
<sequence length="306" mass="33638">MKKSRLLVGLASALTLGMLAAGCGGGGGESGSGGGTLTLGNIGWDENIALSNLTKVALEEELGYDEVELTTLDVGPLFQGVSSGDLDAFQDVWLPNHDDYLSQVEENVELLDPWYESETRYGIAVPDYMDNIRSLADLNEAGVDQITGIEPGAAFHAQIRDEVIPTYNLDLTLAESSTPAMLAELERAYENEEPIVFLGWSPHWMNDRYDFHYLEDPENAQGDFDEPSQLRSIVRADLQEDDPVAYAFLSAVTMNEDEMNNLQDMIQEEGPDDPTAGAAAWMEENRDVVDPWIEAGRQAQEQARAE</sequence>
<evidence type="ECO:0000256" key="3">
    <source>
        <dbReference type="ARBA" id="ARBA00022475"/>
    </source>
</evidence>
<dbReference type="Gene3D" id="3.40.190.10">
    <property type="entry name" value="Periplasmic binding protein-like II"/>
    <property type="match status" value="1"/>
</dbReference>
<evidence type="ECO:0000313" key="8">
    <source>
        <dbReference type="EMBL" id="MDX5892738.1"/>
    </source>
</evidence>
<name>A0A023WZC8_RUBRA</name>
<accession>A0A023WZC8</accession>
<proteinExistence type="predicted"/>
<dbReference type="AlphaFoldDB" id="A0A023WZC8"/>
<organism evidence="7 9">
    <name type="scientific">Rubrobacter radiotolerans</name>
    <name type="common">Arthrobacter radiotolerans</name>
    <dbReference type="NCBI Taxonomy" id="42256"/>
    <lineage>
        <taxon>Bacteria</taxon>
        <taxon>Bacillati</taxon>
        <taxon>Actinomycetota</taxon>
        <taxon>Rubrobacteria</taxon>
        <taxon>Rubrobacterales</taxon>
        <taxon>Rubrobacteraceae</taxon>
        <taxon>Rubrobacter</taxon>
    </lineage>
</organism>
<feature type="domain" description="ABC-type glycine betaine transport system substrate-binding" evidence="6">
    <location>
        <begin position="36"/>
        <end position="284"/>
    </location>
</feature>
<protein>
    <submittedName>
        <fullName evidence="7">ABC-type proline/glycine betaine transport systems periplasmic component</fullName>
    </submittedName>
    <submittedName>
        <fullName evidence="8">Glycine betaine ABC transporter substrate-binding protein</fullName>
    </submittedName>
</protein>
<dbReference type="CDD" id="cd13639">
    <property type="entry name" value="PBP2_OpuAC_like"/>
    <property type="match status" value="1"/>
</dbReference>
<dbReference type="RefSeq" id="WP_051589148.1">
    <property type="nucleotide sequence ID" value="NZ_CP007514.1"/>
</dbReference>
<reference evidence="8" key="2">
    <citation type="submission" date="2023-11" db="EMBL/GenBank/DDBJ databases">
        <title>MicrobeMod: A computational toolkit for identifying prokaryotic methylation and restriction-modification with nanopore sequencing.</title>
        <authorList>
            <person name="Crits-Christoph A."/>
            <person name="Kang S.C."/>
            <person name="Lee H."/>
            <person name="Ostrov N."/>
        </authorList>
    </citation>
    <scope>NUCLEOTIDE SEQUENCE</scope>
    <source>
        <strain evidence="8">ATCC 51242</strain>
    </source>
</reference>
<evidence type="ECO:0000313" key="9">
    <source>
        <dbReference type="Proteomes" id="UP000025229"/>
    </source>
</evidence>
<feature type="signal peptide" evidence="5">
    <location>
        <begin position="1"/>
        <end position="20"/>
    </location>
</feature>
<dbReference type="GO" id="GO:0015226">
    <property type="term" value="F:carnitine transmembrane transporter activity"/>
    <property type="evidence" value="ECO:0007669"/>
    <property type="project" value="TreeGrafter"/>
</dbReference>
<dbReference type="SUPFAM" id="SSF53850">
    <property type="entry name" value="Periplasmic binding protein-like II"/>
    <property type="match status" value="1"/>
</dbReference>
<dbReference type="GO" id="GO:0031460">
    <property type="term" value="P:glycine betaine transport"/>
    <property type="evidence" value="ECO:0007669"/>
    <property type="project" value="TreeGrafter"/>
</dbReference>
<evidence type="ECO:0000256" key="1">
    <source>
        <dbReference type="ARBA" id="ARBA00004236"/>
    </source>
</evidence>
<gene>
    <name evidence="7" type="ORF">RradSPS_0043</name>
    <name evidence="8" type="ORF">SIL72_01730</name>
</gene>
<dbReference type="GO" id="GO:0015871">
    <property type="term" value="P:choline transport"/>
    <property type="evidence" value="ECO:0007669"/>
    <property type="project" value="TreeGrafter"/>
</dbReference>